<feature type="non-terminal residue" evidence="1">
    <location>
        <position position="1"/>
    </location>
</feature>
<evidence type="ECO:0000313" key="1">
    <source>
        <dbReference type="EMBL" id="GAF90771.1"/>
    </source>
</evidence>
<dbReference type="AlphaFoldDB" id="X0TU99"/>
<protein>
    <recommendedName>
        <fullName evidence="2">AMP-binding enzyme C-terminal domain-containing protein</fullName>
    </recommendedName>
</protein>
<comment type="caution">
    <text evidence="1">The sequence shown here is derived from an EMBL/GenBank/DDBJ whole genome shotgun (WGS) entry which is preliminary data.</text>
</comment>
<organism evidence="1">
    <name type="scientific">marine sediment metagenome</name>
    <dbReference type="NCBI Taxonomy" id="412755"/>
    <lineage>
        <taxon>unclassified sequences</taxon>
        <taxon>metagenomes</taxon>
        <taxon>ecological metagenomes</taxon>
    </lineage>
</organism>
<name>X0TU99_9ZZZZ</name>
<reference evidence="1" key="1">
    <citation type="journal article" date="2014" name="Front. Microbiol.">
        <title>High frequency of phylogenetically diverse reductive dehalogenase-homologous genes in deep subseafloor sedimentary metagenomes.</title>
        <authorList>
            <person name="Kawai M."/>
            <person name="Futagami T."/>
            <person name="Toyoda A."/>
            <person name="Takaki Y."/>
            <person name="Nishi S."/>
            <person name="Hori S."/>
            <person name="Arai W."/>
            <person name="Tsubouchi T."/>
            <person name="Morono Y."/>
            <person name="Uchiyama I."/>
            <person name="Ito T."/>
            <person name="Fujiyama A."/>
            <person name="Inagaki F."/>
            <person name="Takami H."/>
        </authorList>
    </citation>
    <scope>NUCLEOTIDE SEQUENCE</scope>
    <source>
        <strain evidence="1">Expedition CK06-06</strain>
    </source>
</reference>
<proteinExistence type="predicted"/>
<accession>X0TU99</accession>
<gene>
    <name evidence="1" type="ORF">S01H1_22664</name>
</gene>
<dbReference type="EMBL" id="BARS01012844">
    <property type="protein sequence ID" value="GAF90771.1"/>
    <property type="molecule type" value="Genomic_DNA"/>
</dbReference>
<evidence type="ECO:0008006" key="2">
    <source>
        <dbReference type="Google" id="ProtNLM"/>
    </source>
</evidence>
<sequence length="68" mass="7734">AIGELTVRIVPDTGYSRRDDAAEIRDKIHAAVGDRLRLRFEYVDDIPRSPSGKHLFLIQEVPVEEFLA</sequence>